<dbReference type="CDD" id="cd00303">
    <property type="entry name" value="retropepsin_like"/>
    <property type="match status" value="1"/>
</dbReference>
<dbReference type="InterPro" id="IPR043128">
    <property type="entry name" value="Rev_trsase/Diguanyl_cyclase"/>
</dbReference>
<feature type="domain" description="Reverse transcriptase" evidence="1">
    <location>
        <begin position="476"/>
        <end position="590"/>
    </location>
</feature>
<reference evidence="3 4" key="1">
    <citation type="journal article" date="2014" name="Nat. Genet.">
        <title>Genome and transcriptome of the porcine whipworm Trichuris suis.</title>
        <authorList>
            <person name="Jex A.R."/>
            <person name="Nejsum P."/>
            <person name="Schwarz E.M."/>
            <person name="Hu L."/>
            <person name="Young N.D."/>
            <person name="Hall R.S."/>
            <person name="Korhonen P.K."/>
            <person name="Liao S."/>
            <person name="Thamsborg S."/>
            <person name="Xia J."/>
            <person name="Xu P."/>
            <person name="Wang S."/>
            <person name="Scheerlinck J.P."/>
            <person name="Hofmann A."/>
            <person name="Sternberg P.W."/>
            <person name="Wang J."/>
            <person name="Gasser R.B."/>
        </authorList>
    </citation>
    <scope>NUCLEOTIDE SEQUENCE [LARGE SCALE GENOMIC DNA]</scope>
    <source>
        <strain evidence="3">DCEP-RM93F</strain>
        <strain evidence="2">DCEP-RM93M</strain>
    </source>
</reference>
<sequence length="708" mass="78695">MEGSAAATSYQGQTEASADGKLCDLKLIPLFDGYSEPVADWLDKVEIMCDLFGVTDIAKVLPLRLAGGAFTVYQQLPPETRQDADKVKQARLKAFAVVKFIAYKRFVSRRLGPGEAHDVFVADLRRLASLAGGISDGVICRAFVNGLPEHVQETLRAGARLEDMTFDQLVARPRSVMVDDRMEMCLAEVGLAAETQATSNSASRYPPIRCYACGGVNHIARDYPTQYHGLNTVRRTGNRSNLRFPGTGKRDSGGGTSAGLLPALSPALPVTWIYVDGTRRRALVDTGCSKCIAFSACCKKWQKEPVNVTMLSGERMRCIGMSTVSLQLEGGNKAPVETIVVSEKPMGFDFIIGMTGIVALGGVEINGQRLPRFRSEGQAACGEAEAGYYIDEKDFTVVYDPKSHTWTAAWKWAGNKAPEVLWNTKEEYSPTAEARTEYERELDLWIHNGWLVPYDEKKFGPAKALILLMAVTQRNKGKVRPVMDFRQLNQYIDTFTAHSGVCTHKLCEWRRQGTNVSILDLRKAYLQIHVDQTLWPYQTVVIKGRRYALTRLGFGLNVAPAVMKVVVDHILSLTPDVQEATSAYIDDIFVNEDIVSADRVESQLANYGLSCKPPEKLGSGARVLGPKVWGERHKLMFSSGHEVGEPPKNLTRRTVFSYCGETIGHYPVNLSEMKLDEVSTMSLVVHFNLHFWNRHTRCKDLVHKILKF</sequence>
<dbReference type="AlphaFoldDB" id="A0A085MWU8"/>
<dbReference type="Proteomes" id="UP000030764">
    <property type="component" value="Unassembled WGS sequence"/>
</dbReference>
<dbReference type="Gene3D" id="3.10.10.10">
    <property type="entry name" value="HIV Type 1 Reverse Transcriptase, subunit A, domain 1"/>
    <property type="match status" value="1"/>
</dbReference>
<evidence type="ECO:0000313" key="4">
    <source>
        <dbReference type="Proteomes" id="UP000030764"/>
    </source>
</evidence>
<dbReference type="SUPFAM" id="SSF50630">
    <property type="entry name" value="Acid proteases"/>
    <property type="match status" value="1"/>
</dbReference>
<dbReference type="InterPro" id="IPR021109">
    <property type="entry name" value="Peptidase_aspartic_dom_sf"/>
</dbReference>
<name>A0A085MWU8_9BILA</name>
<evidence type="ECO:0000313" key="3">
    <source>
        <dbReference type="EMBL" id="KFD61694.1"/>
    </source>
</evidence>
<dbReference type="EMBL" id="KL367614">
    <property type="protein sequence ID" value="KFD61694.1"/>
    <property type="molecule type" value="Genomic_DNA"/>
</dbReference>
<dbReference type="SUPFAM" id="SSF56672">
    <property type="entry name" value="DNA/RNA polymerases"/>
    <property type="match status" value="1"/>
</dbReference>
<dbReference type="PANTHER" id="PTHR46888:SF1">
    <property type="entry name" value="RIBONUCLEASE H"/>
    <property type="match status" value="1"/>
</dbReference>
<dbReference type="Proteomes" id="UP000030758">
    <property type="component" value="Unassembled WGS sequence"/>
</dbReference>
<gene>
    <name evidence="2" type="ORF">M513_02135</name>
    <name evidence="3" type="ORF">M514_02135</name>
</gene>
<dbReference type="InterPro" id="IPR043502">
    <property type="entry name" value="DNA/RNA_pol_sf"/>
</dbReference>
<evidence type="ECO:0000259" key="1">
    <source>
        <dbReference type="Pfam" id="PF00078"/>
    </source>
</evidence>
<protein>
    <recommendedName>
        <fullName evidence="1">Reverse transcriptase domain-containing protein</fullName>
    </recommendedName>
</protein>
<evidence type="ECO:0000313" key="2">
    <source>
        <dbReference type="EMBL" id="KFD56878.1"/>
    </source>
</evidence>
<proteinExistence type="predicted"/>
<keyword evidence="4" id="KW-1185">Reference proteome</keyword>
<dbReference type="PANTHER" id="PTHR46888">
    <property type="entry name" value="ZINC KNUCKLE DOMAINCONTAINING PROTEIN-RELATED"/>
    <property type="match status" value="1"/>
</dbReference>
<dbReference type="InterPro" id="IPR000477">
    <property type="entry name" value="RT_dom"/>
</dbReference>
<dbReference type="Pfam" id="PF00078">
    <property type="entry name" value="RVT_1"/>
    <property type="match status" value="1"/>
</dbReference>
<dbReference type="Gene3D" id="3.30.70.270">
    <property type="match status" value="1"/>
</dbReference>
<accession>A0A085MWU8</accession>
<dbReference type="EMBL" id="KL363191">
    <property type="protein sequence ID" value="KFD56878.1"/>
    <property type="molecule type" value="Genomic_DNA"/>
</dbReference>
<organism evidence="3">
    <name type="scientific">Trichuris suis</name>
    <name type="common">pig whipworm</name>
    <dbReference type="NCBI Taxonomy" id="68888"/>
    <lineage>
        <taxon>Eukaryota</taxon>
        <taxon>Metazoa</taxon>
        <taxon>Ecdysozoa</taxon>
        <taxon>Nematoda</taxon>
        <taxon>Enoplea</taxon>
        <taxon>Dorylaimia</taxon>
        <taxon>Trichinellida</taxon>
        <taxon>Trichuridae</taxon>
        <taxon>Trichuris</taxon>
    </lineage>
</organism>